<dbReference type="EC" id="2.3.2.27" evidence="5"/>
<organism evidence="21 23">
    <name type="scientific">Trichuris suis</name>
    <name type="common">pig whipworm</name>
    <dbReference type="NCBI Taxonomy" id="68888"/>
    <lineage>
        <taxon>Eukaryota</taxon>
        <taxon>Metazoa</taxon>
        <taxon>Ecdysozoa</taxon>
        <taxon>Nematoda</taxon>
        <taxon>Enoplea</taxon>
        <taxon>Dorylaimia</taxon>
        <taxon>Trichinellida</taxon>
        <taxon>Trichuridae</taxon>
        <taxon>Trichuris</taxon>
    </lineage>
</organism>
<dbReference type="Proteomes" id="UP000030764">
    <property type="component" value="Unassembled WGS sequence"/>
</dbReference>
<dbReference type="Proteomes" id="UP000030758">
    <property type="component" value="Unassembled WGS sequence"/>
</dbReference>
<dbReference type="GO" id="GO:0008270">
    <property type="term" value="F:zinc ion binding"/>
    <property type="evidence" value="ECO:0007669"/>
    <property type="project" value="UniProtKB-KW"/>
</dbReference>
<dbReference type="PROSITE" id="PS50178">
    <property type="entry name" value="ZF_FYVE"/>
    <property type="match status" value="1"/>
</dbReference>
<keyword evidence="12 17" id="KW-0863">Zinc-finger</keyword>
<keyword evidence="16" id="KW-0539">Nucleus</keyword>
<dbReference type="OrthoDB" id="5600418at2759"/>
<evidence type="ECO:0000256" key="12">
    <source>
        <dbReference type="ARBA" id="ARBA00022771"/>
    </source>
</evidence>
<dbReference type="PROSITE" id="PS50089">
    <property type="entry name" value="ZF_RING_2"/>
    <property type="match status" value="1"/>
</dbReference>
<evidence type="ECO:0000256" key="7">
    <source>
        <dbReference type="ARBA" id="ARBA00022574"/>
    </source>
</evidence>
<dbReference type="EMBL" id="KL363226">
    <property type="protein sequence ID" value="KFD52542.1"/>
    <property type="molecule type" value="Genomic_DNA"/>
</dbReference>
<evidence type="ECO:0000313" key="22">
    <source>
        <dbReference type="EMBL" id="KFD65200.1"/>
    </source>
</evidence>
<keyword evidence="15" id="KW-0234">DNA repair</keyword>
<evidence type="ECO:0000256" key="16">
    <source>
        <dbReference type="ARBA" id="ARBA00023242"/>
    </source>
</evidence>
<evidence type="ECO:0000259" key="19">
    <source>
        <dbReference type="PROSITE" id="PS50089"/>
    </source>
</evidence>
<evidence type="ECO:0000256" key="17">
    <source>
        <dbReference type="PROSITE-ProRule" id="PRU00175"/>
    </source>
</evidence>
<evidence type="ECO:0000313" key="21">
    <source>
        <dbReference type="EMBL" id="KFD52542.1"/>
    </source>
</evidence>
<dbReference type="PANTHER" id="PTHR16047:SF7">
    <property type="entry name" value="E3 UBIQUITIN-PROTEIN LIGASE RFWD3"/>
    <property type="match status" value="1"/>
</dbReference>
<dbReference type="Pfam" id="PF13445">
    <property type="entry name" value="zf-RING_UBOX"/>
    <property type="match status" value="1"/>
</dbReference>
<evidence type="ECO:0000256" key="6">
    <source>
        <dbReference type="ARBA" id="ARBA00022490"/>
    </source>
</evidence>
<comment type="pathway">
    <text evidence="4">Protein modification; protein ubiquitination.</text>
</comment>
<keyword evidence="23" id="KW-1185">Reference proteome</keyword>
<comment type="catalytic activity">
    <reaction evidence="1">
        <text>S-ubiquitinyl-[E2 ubiquitin-conjugating enzyme]-L-cysteine + [acceptor protein]-L-lysine = [E2 ubiquitin-conjugating enzyme]-L-cysteine + N(6)-ubiquitinyl-[acceptor protein]-L-lysine.</text>
        <dbReference type="EC" id="2.3.2.27"/>
    </reaction>
</comment>
<dbReference type="InterPro" id="IPR056527">
    <property type="entry name" value="WD40_RFWD3"/>
</dbReference>
<dbReference type="InterPro" id="IPR015943">
    <property type="entry name" value="WD40/YVTN_repeat-like_dom_sf"/>
</dbReference>
<dbReference type="InterPro" id="IPR027370">
    <property type="entry name" value="Znf-RING_euk"/>
</dbReference>
<dbReference type="PANTHER" id="PTHR16047">
    <property type="entry name" value="RFWD3 PROTEIN"/>
    <property type="match status" value="1"/>
</dbReference>
<evidence type="ECO:0000256" key="15">
    <source>
        <dbReference type="ARBA" id="ARBA00023204"/>
    </source>
</evidence>
<keyword evidence="8" id="KW-0808">Transferase</keyword>
<keyword evidence="10" id="KW-0677">Repeat</keyword>
<keyword evidence="6" id="KW-0963">Cytoplasm</keyword>
<dbReference type="PROSITE" id="PS00518">
    <property type="entry name" value="ZF_RING_1"/>
    <property type="match status" value="1"/>
</dbReference>
<evidence type="ECO:0000256" key="5">
    <source>
        <dbReference type="ARBA" id="ARBA00012483"/>
    </source>
</evidence>
<keyword evidence="14" id="KW-0862">Zinc</keyword>
<dbReference type="Gene3D" id="2.130.10.10">
    <property type="entry name" value="YVTN repeat-like/Quinoprotein amine dehydrogenase"/>
    <property type="match status" value="1"/>
</dbReference>
<accession>A0A085M5P6</accession>
<name>A0A085M5P6_9BILA</name>
<dbReference type="GO" id="GO:0036297">
    <property type="term" value="P:interstrand cross-link repair"/>
    <property type="evidence" value="ECO:0007669"/>
    <property type="project" value="InterPro"/>
</dbReference>
<evidence type="ECO:0000256" key="3">
    <source>
        <dbReference type="ARBA" id="ARBA00004496"/>
    </source>
</evidence>
<feature type="domain" description="RING-type" evidence="19">
    <location>
        <begin position="24"/>
        <end position="71"/>
    </location>
</feature>
<dbReference type="InterPro" id="IPR001841">
    <property type="entry name" value="Znf_RING"/>
</dbReference>
<keyword evidence="13" id="KW-0833">Ubl conjugation pathway</keyword>
<dbReference type="GO" id="GO:0005737">
    <property type="term" value="C:cytoplasm"/>
    <property type="evidence" value="ECO:0007669"/>
    <property type="project" value="UniProtKB-SubCell"/>
</dbReference>
<dbReference type="GO" id="GO:0061630">
    <property type="term" value="F:ubiquitin protein ligase activity"/>
    <property type="evidence" value="ECO:0007669"/>
    <property type="project" value="UniProtKB-EC"/>
</dbReference>
<dbReference type="SMART" id="SM00184">
    <property type="entry name" value="RING"/>
    <property type="match status" value="1"/>
</dbReference>
<feature type="coiled-coil region" evidence="18">
    <location>
        <begin position="95"/>
        <end position="143"/>
    </location>
</feature>
<keyword evidence="18" id="KW-0175">Coiled coil</keyword>
<evidence type="ECO:0000256" key="11">
    <source>
        <dbReference type="ARBA" id="ARBA00022763"/>
    </source>
</evidence>
<evidence type="ECO:0000256" key="2">
    <source>
        <dbReference type="ARBA" id="ARBA00004322"/>
    </source>
</evidence>
<evidence type="ECO:0000256" key="14">
    <source>
        <dbReference type="ARBA" id="ARBA00022833"/>
    </source>
</evidence>
<sequence>MTDDHQKELGYPDSFDQSNECQACPVCFEQYTTAGEQRPACLPCGHLFCLRCLEVWNSERPGRVSLCPTCKRRFRRREIRTHFVQGIKATDNSELMNAMKTIQEYKERMKRTEIELANAKYEATQQRAQYEQLCSRLEEMERKLQEGPAGCFLSCSQRPKSQSNERPRAEIKETIYPHGHTELRVMTIHPEKAIMLSSCHFQKFFSCYSAAKVDLHTMQYVSSSVLHTMRIRDMQFCPTGDSTFLTCSMDMSMKVHNSDNFQHVTTIRLGNPIWSCCYDSDEPHRVFAGTSTGQVKLYDLRMVRSSDDCDIPVLNVCNMRKPILSLRWSKFQSDTRIPSGLMIASTSECSFYSKSVGSNEFNGQTLPLDGRITSFFLDNSTGHFLVSMGPNSRLPTCQHLFCNLQRRDSENWSPEDLYELCIIRRFGSSTKQTVLNRNCLFRYADHVAGSLSSVAAVYDEYSHQMELWNMDTNERTYCTAMPGNSDDPNYIIYDLTTYNRPDGRQLLLALSKRCMYTYDLL</sequence>
<keyword evidence="11" id="KW-0227">DNA damage</keyword>
<feature type="domain" description="FYVE-type" evidence="20">
    <location>
        <begin position="18"/>
        <end position="75"/>
    </location>
</feature>
<dbReference type="InterPro" id="IPR013083">
    <property type="entry name" value="Znf_RING/FYVE/PHD"/>
</dbReference>
<keyword evidence="9" id="KW-0479">Metal-binding</keyword>
<evidence type="ECO:0000313" key="23">
    <source>
        <dbReference type="Proteomes" id="UP000030764"/>
    </source>
</evidence>
<keyword evidence="7" id="KW-0853">WD repeat</keyword>
<dbReference type="SUPFAM" id="SSF57850">
    <property type="entry name" value="RING/U-box"/>
    <property type="match status" value="1"/>
</dbReference>
<dbReference type="InterPro" id="IPR017907">
    <property type="entry name" value="Znf_RING_CS"/>
</dbReference>
<dbReference type="InterPro" id="IPR017455">
    <property type="entry name" value="Znf_FYVE-rel"/>
</dbReference>
<evidence type="ECO:0000256" key="9">
    <source>
        <dbReference type="ARBA" id="ARBA00022723"/>
    </source>
</evidence>
<dbReference type="AlphaFoldDB" id="A0A085M5P6"/>
<dbReference type="InterPro" id="IPR037381">
    <property type="entry name" value="RFWD3"/>
</dbReference>
<dbReference type="SMART" id="SM00320">
    <property type="entry name" value="WD40"/>
    <property type="match status" value="2"/>
</dbReference>
<dbReference type="SUPFAM" id="SSF50978">
    <property type="entry name" value="WD40 repeat-like"/>
    <property type="match status" value="1"/>
</dbReference>
<evidence type="ECO:0000256" key="18">
    <source>
        <dbReference type="SAM" id="Coils"/>
    </source>
</evidence>
<evidence type="ECO:0000259" key="20">
    <source>
        <dbReference type="PROSITE" id="PS50178"/>
    </source>
</evidence>
<protein>
    <recommendedName>
        <fullName evidence="5">RING-type E3 ubiquitin transferase</fullName>
        <ecNumber evidence="5">2.3.2.27</ecNumber>
    </recommendedName>
</protein>
<dbReference type="GO" id="GO:0016567">
    <property type="term" value="P:protein ubiquitination"/>
    <property type="evidence" value="ECO:0007669"/>
    <property type="project" value="InterPro"/>
</dbReference>
<evidence type="ECO:0000256" key="10">
    <source>
        <dbReference type="ARBA" id="ARBA00022737"/>
    </source>
</evidence>
<dbReference type="EMBL" id="KL367542">
    <property type="protein sequence ID" value="KFD65200.1"/>
    <property type="molecule type" value="Genomic_DNA"/>
</dbReference>
<evidence type="ECO:0000256" key="13">
    <source>
        <dbReference type="ARBA" id="ARBA00022786"/>
    </source>
</evidence>
<evidence type="ECO:0000256" key="8">
    <source>
        <dbReference type="ARBA" id="ARBA00022679"/>
    </source>
</evidence>
<dbReference type="Pfam" id="PF23419">
    <property type="entry name" value="WD40_RFWD3"/>
    <property type="match status" value="1"/>
</dbReference>
<dbReference type="Gene3D" id="3.30.40.10">
    <property type="entry name" value="Zinc/RING finger domain, C3HC4 (zinc finger)"/>
    <property type="match status" value="1"/>
</dbReference>
<dbReference type="InterPro" id="IPR001680">
    <property type="entry name" value="WD40_rpt"/>
</dbReference>
<dbReference type="InterPro" id="IPR036322">
    <property type="entry name" value="WD40_repeat_dom_sf"/>
</dbReference>
<gene>
    <name evidence="21" type="ORF">M513_06576</name>
    <name evidence="22" type="ORF">M514_06576</name>
</gene>
<proteinExistence type="predicted"/>
<comment type="subcellular location">
    <subcellularLocation>
        <location evidence="3">Cytoplasm</location>
    </subcellularLocation>
    <subcellularLocation>
        <location evidence="2">Nucleus</location>
        <location evidence="2">PML body</location>
    </subcellularLocation>
</comment>
<evidence type="ECO:0000256" key="1">
    <source>
        <dbReference type="ARBA" id="ARBA00000900"/>
    </source>
</evidence>
<dbReference type="GO" id="GO:0016605">
    <property type="term" value="C:PML body"/>
    <property type="evidence" value="ECO:0007669"/>
    <property type="project" value="UniProtKB-SubCell"/>
</dbReference>
<evidence type="ECO:0000256" key="4">
    <source>
        <dbReference type="ARBA" id="ARBA00004906"/>
    </source>
</evidence>
<reference evidence="21 23" key="1">
    <citation type="journal article" date="2014" name="Nat. Genet.">
        <title>Genome and transcriptome of the porcine whipworm Trichuris suis.</title>
        <authorList>
            <person name="Jex A.R."/>
            <person name="Nejsum P."/>
            <person name="Schwarz E.M."/>
            <person name="Hu L."/>
            <person name="Young N.D."/>
            <person name="Hall R.S."/>
            <person name="Korhonen P.K."/>
            <person name="Liao S."/>
            <person name="Thamsborg S."/>
            <person name="Xia J."/>
            <person name="Xu P."/>
            <person name="Wang S."/>
            <person name="Scheerlinck J.P."/>
            <person name="Hofmann A."/>
            <person name="Sternberg P.W."/>
            <person name="Wang J."/>
            <person name="Gasser R.B."/>
        </authorList>
    </citation>
    <scope>NUCLEOTIDE SEQUENCE [LARGE SCALE GENOMIC DNA]</scope>
    <source>
        <strain evidence="22">DCEP-RM93F</strain>
        <strain evidence="21">DCEP-RM93M</strain>
    </source>
</reference>